<feature type="region of interest" description="Disordered" evidence="1">
    <location>
        <begin position="45"/>
        <end position="70"/>
    </location>
</feature>
<protein>
    <submittedName>
        <fullName evidence="2">Uncharacterized protein</fullName>
    </submittedName>
</protein>
<dbReference type="EMBL" id="CP144691">
    <property type="protein sequence ID" value="WVY94106.1"/>
    <property type="molecule type" value="Genomic_DNA"/>
</dbReference>
<keyword evidence="3" id="KW-1185">Reference proteome</keyword>
<evidence type="ECO:0000256" key="1">
    <source>
        <dbReference type="SAM" id="MobiDB-lite"/>
    </source>
</evidence>
<evidence type="ECO:0000313" key="2">
    <source>
        <dbReference type="EMBL" id="WVY94106.1"/>
    </source>
</evidence>
<feature type="region of interest" description="Disordered" evidence="1">
    <location>
        <begin position="1"/>
        <end position="29"/>
    </location>
</feature>
<reference evidence="2 3" key="1">
    <citation type="journal article" date="2023" name="Life. Sci Alliance">
        <title>Evolutionary insights into 3D genome organization and epigenetic landscape of Vigna mungo.</title>
        <authorList>
            <person name="Junaid A."/>
            <person name="Singh B."/>
            <person name="Bhatia S."/>
        </authorList>
    </citation>
    <scope>NUCLEOTIDE SEQUENCE [LARGE SCALE GENOMIC DNA]</scope>
    <source>
        <strain evidence="2">Urdbean</strain>
    </source>
</reference>
<proteinExistence type="predicted"/>
<organism evidence="2 3">
    <name type="scientific">Vigna mungo</name>
    <name type="common">Black gram</name>
    <name type="synonym">Phaseolus mungo</name>
    <dbReference type="NCBI Taxonomy" id="3915"/>
    <lineage>
        <taxon>Eukaryota</taxon>
        <taxon>Viridiplantae</taxon>
        <taxon>Streptophyta</taxon>
        <taxon>Embryophyta</taxon>
        <taxon>Tracheophyta</taxon>
        <taxon>Spermatophyta</taxon>
        <taxon>Magnoliopsida</taxon>
        <taxon>eudicotyledons</taxon>
        <taxon>Gunneridae</taxon>
        <taxon>Pentapetalae</taxon>
        <taxon>rosids</taxon>
        <taxon>fabids</taxon>
        <taxon>Fabales</taxon>
        <taxon>Fabaceae</taxon>
        <taxon>Papilionoideae</taxon>
        <taxon>50 kb inversion clade</taxon>
        <taxon>NPAAA clade</taxon>
        <taxon>indigoferoid/millettioid clade</taxon>
        <taxon>Phaseoleae</taxon>
        <taxon>Vigna</taxon>
    </lineage>
</organism>
<sequence length="247" mass="28087">MAQNQEKGLEGSSGFVDGDQDSVNRGKIGRREEFLQDVLKAKKEGKITKKHSDGGENSNNWEKERETNISAEDEVDHDHEGVVVTITSGTRLSEVADLSVDCFAAIKGQDRREENRCEGEVKNENCDEDIVVVVEKVVKVAIYRGDNGVGCGVYVKTVKEGLQYNVQRKQLDQHNDDDEEIEWSDQQDEQICRRFNECCCYKSTKKKPLLSLMEQKESTILSYRPPRKLPYLNRKAVASGFSSYDRR</sequence>
<dbReference type="Proteomes" id="UP001374535">
    <property type="component" value="Chromosome 10"/>
</dbReference>
<feature type="compositionally biased region" description="Basic and acidic residues" evidence="1">
    <location>
        <begin position="45"/>
        <end position="54"/>
    </location>
</feature>
<gene>
    <name evidence="2" type="ORF">V8G54_033194</name>
</gene>
<dbReference type="AlphaFoldDB" id="A0AAQ3RHE6"/>
<name>A0AAQ3RHE6_VIGMU</name>
<accession>A0AAQ3RHE6</accession>
<evidence type="ECO:0000313" key="3">
    <source>
        <dbReference type="Proteomes" id="UP001374535"/>
    </source>
</evidence>